<dbReference type="Pfam" id="PF14223">
    <property type="entry name" value="Retrotran_gag_2"/>
    <property type="match status" value="1"/>
</dbReference>
<comment type="caution">
    <text evidence="1">The sequence shown here is derived from an EMBL/GenBank/DDBJ whole genome shotgun (WGS) entry which is preliminary data.</text>
</comment>
<dbReference type="AlphaFoldDB" id="A0ABD1GIW7"/>
<protein>
    <submittedName>
        <fullName evidence="1">Cleavage and polyadenylation specificity factor subunit 1-like</fullName>
    </submittedName>
</protein>
<reference evidence="1 2" key="1">
    <citation type="submission" date="2024-06" db="EMBL/GenBank/DDBJ databases">
        <title>A chromosome level genome sequence of Diviner's sage (Salvia divinorum).</title>
        <authorList>
            <person name="Ford S.A."/>
            <person name="Ro D.-K."/>
            <person name="Ness R.W."/>
            <person name="Phillips M.A."/>
        </authorList>
    </citation>
    <scope>NUCLEOTIDE SEQUENCE [LARGE SCALE GENOMIC DNA]</scope>
    <source>
        <strain evidence="1">SAF-2024a</strain>
        <tissue evidence="1">Leaf</tissue>
    </source>
</reference>
<keyword evidence="2" id="KW-1185">Reference proteome</keyword>
<proteinExistence type="predicted"/>
<name>A0ABD1GIW7_SALDI</name>
<dbReference type="EMBL" id="JBEAFC010000008">
    <property type="protein sequence ID" value="KAL1544054.1"/>
    <property type="molecule type" value="Genomic_DNA"/>
</dbReference>
<evidence type="ECO:0000313" key="1">
    <source>
        <dbReference type="EMBL" id="KAL1544054.1"/>
    </source>
</evidence>
<gene>
    <name evidence="1" type="ORF">AAHA92_20954</name>
</gene>
<dbReference type="Proteomes" id="UP001567538">
    <property type="component" value="Unassembled WGS sequence"/>
</dbReference>
<evidence type="ECO:0000313" key="2">
    <source>
        <dbReference type="Proteomes" id="UP001567538"/>
    </source>
</evidence>
<accession>A0ABD1GIW7</accession>
<sequence length="106" mass="12775">MPPAEKPSKFVEMDFKRWQQKMLFYQIILEVVNFLREDELPAPSEDKTRVDVYINYDNWRKGDYLYKNFILSALDDSLYNVYSVVPTSKEMWDNLDKKYRSDDADT</sequence>
<organism evidence="1 2">
    <name type="scientific">Salvia divinorum</name>
    <name type="common">Maria pastora</name>
    <name type="synonym">Diviner's sage</name>
    <dbReference type="NCBI Taxonomy" id="28513"/>
    <lineage>
        <taxon>Eukaryota</taxon>
        <taxon>Viridiplantae</taxon>
        <taxon>Streptophyta</taxon>
        <taxon>Embryophyta</taxon>
        <taxon>Tracheophyta</taxon>
        <taxon>Spermatophyta</taxon>
        <taxon>Magnoliopsida</taxon>
        <taxon>eudicotyledons</taxon>
        <taxon>Gunneridae</taxon>
        <taxon>Pentapetalae</taxon>
        <taxon>asterids</taxon>
        <taxon>lamiids</taxon>
        <taxon>Lamiales</taxon>
        <taxon>Lamiaceae</taxon>
        <taxon>Nepetoideae</taxon>
        <taxon>Mentheae</taxon>
        <taxon>Salviinae</taxon>
        <taxon>Salvia</taxon>
        <taxon>Salvia subgen. Calosphace</taxon>
    </lineage>
</organism>